<evidence type="ECO:0000256" key="3">
    <source>
        <dbReference type="SAM" id="Phobius"/>
    </source>
</evidence>
<evidence type="ECO:0000259" key="4">
    <source>
        <dbReference type="PROSITE" id="PS50111"/>
    </source>
</evidence>
<dbReference type="PROSITE" id="PS50111">
    <property type="entry name" value="CHEMOTAXIS_TRANSDUC_2"/>
    <property type="match status" value="1"/>
</dbReference>
<feature type="transmembrane region" description="Helical" evidence="3">
    <location>
        <begin position="109"/>
        <end position="127"/>
    </location>
</feature>
<feature type="transmembrane region" description="Helical" evidence="3">
    <location>
        <begin position="65"/>
        <end position="82"/>
    </location>
</feature>
<organism evidence="5 6">
    <name type="scientific">Paenibacillus oceani</name>
    <dbReference type="NCBI Taxonomy" id="2772510"/>
    <lineage>
        <taxon>Bacteria</taxon>
        <taxon>Bacillati</taxon>
        <taxon>Bacillota</taxon>
        <taxon>Bacilli</taxon>
        <taxon>Bacillales</taxon>
        <taxon>Paenibacillaceae</taxon>
        <taxon>Paenibacillus</taxon>
    </lineage>
</organism>
<evidence type="ECO:0000313" key="5">
    <source>
        <dbReference type="EMBL" id="MBD2860587.1"/>
    </source>
</evidence>
<keyword evidence="3" id="KW-0472">Membrane</keyword>
<feature type="transmembrane region" description="Helical" evidence="3">
    <location>
        <begin position="38"/>
        <end position="58"/>
    </location>
</feature>
<dbReference type="InterPro" id="IPR004089">
    <property type="entry name" value="MCPsignal_dom"/>
</dbReference>
<dbReference type="PANTHER" id="PTHR32089:SF112">
    <property type="entry name" value="LYSOZYME-LIKE PROTEIN-RELATED"/>
    <property type="match status" value="1"/>
</dbReference>
<evidence type="ECO:0000256" key="1">
    <source>
        <dbReference type="ARBA" id="ARBA00023224"/>
    </source>
</evidence>
<dbReference type="SMART" id="SM00283">
    <property type="entry name" value="MA"/>
    <property type="match status" value="1"/>
</dbReference>
<dbReference type="GO" id="GO:0007165">
    <property type="term" value="P:signal transduction"/>
    <property type="evidence" value="ECO:0007669"/>
    <property type="project" value="UniProtKB-KW"/>
</dbReference>
<feature type="domain" description="Methyl-accepting transducer" evidence="4">
    <location>
        <begin position="205"/>
        <end position="462"/>
    </location>
</feature>
<dbReference type="GO" id="GO:0016020">
    <property type="term" value="C:membrane"/>
    <property type="evidence" value="ECO:0007669"/>
    <property type="project" value="InterPro"/>
</dbReference>
<dbReference type="AlphaFoldDB" id="A0A927C5W8"/>
<dbReference type="SUPFAM" id="SSF58104">
    <property type="entry name" value="Methyl-accepting chemotaxis protein (MCP) signaling domain"/>
    <property type="match status" value="1"/>
</dbReference>
<dbReference type="Proteomes" id="UP000639396">
    <property type="component" value="Unassembled WGS sequence"/>
</dbReference>
<evidence type="ECO:0000313" key="6">
    <source>
        <dbReference type="Proteomes" id="UP000639396"/>
    </source>
</evidence>
<dbReference type="Gene3D" id="1.10.287.950">
    <property type="entry name" value="Methyl-accepting chemotaxis protein"/>
    <property type="match status" value="1"/>
</dbReference>
<sequence length="489" mass="53212">MNHKETLHRRNKLLVAILWGMLVLGIAVDVLTGAPASSVIVLIIVGSVTCGAATILTFKRWLADYVMYFIAAIVTVLTLLLIWTGPIITTYFLVFVNLAIMTLYTNFRAIAFSALLGFGLTIYLFVSPYKDEMFGINDPVTITMYLALIVIPLLVSAKFGERLQAEAAAQQQKAIDEQAHSQALIDQLSASLTLLNDFSSKLKLNVTSTSTISNQVTAAFSEITASTDTQTNSISAISESVQIIEQAVASLAGRSTEMRELSASSVTLTASGAAEAQSLEQKMDQVHETFNRAVSLMHELNEQNSRISDIVTTIHQISAQTNLLALNAAIEAARAGEHGKGFAVVSGEIRKLADTSRQSTEQIVDILETIRTKTDQASGQIMLGQRTVIESADAAKQVAEAMRRLSGNSNKVEEQSAQVEQSADDLHHQYVKITGEIVTIAGLTEEHTASIKEMAASMNTQDSRIQEIVESFLQLDQLATELNKMTERR</sequence>
<dbReference type="RefSeq" id="WP_190923834.1">
    <property type="nucleotide sequence ID" value="NZ_JACXJA010000001.1"/>
</dbReference>
<keyword evidence="6" id="KW-1185">Reference proteome</keyword>
<keyword evidence="3" id="KW-0812">Transmembrane</keyword>
<dbReference type="PANTHER" id="PTHR32089">
    <property type="entry name" value="METHYL-ACCEPTING CHEMOTAXIS PROTEIN MCPB"/>
    <property type="match status" value="1"/>
</dbReference>
<keyword evidence="1 2" id="KW-0807">Transducer</keyword>
<gene>
    <name evidence="5" type="ORF">IDH45_01120</name>
</gene>
<feature type="transmembrane region" description="Helical" evidence="3">
    <location>
        <begin position="12"/>
        <end position="32"/>
    </location>
</feature>
<feature type="transmembrane region" description="Helical" evidence="3">
    <location>
        <begin position="139"/>
        <end position="157"/>
    </location>
</feature>
<keyword evidence="3" id="KW-1133">Transmembrane helix</keyword>
<name>A0A927C5W8_9BACL</name>
<comment type="caution">
    <text evidence="5">The sequence shown here is derived from an EMBL/GenBank/DDBJ whole genome shotgun (WGS) entry which is preliminary data.</text>
</comment>
<dbReference type="EMBL" id="JACXJA010000001">
    <property type="protein sequence ID" value="MBD2860587.1"/>
    <property type="molecule type" value="Genomic_DNA"/>
</dbReference>
<proteinExistence type="predicted"/>
<dbReference type="Pfam" id="PF00015">
    <property type="entry name" value="MCPsignal"/>
    <property type="match status" value="1"/>
</dbReference>
<evidence type="ECO:0000256" key="2">
    <source>
        <dbReference type="PROSITE-ProRule" id="PRU00284"/>
    </source>
</evidence>
<accession>A0A927C5W8</accession>
<protein>
    <submittedName>
        <fullName evidence="5">Chemotaxis protein</fullName>
    </submittedName>
</protein>
<reference evidence="5" key="1">
    <citation type="submission" date="2020-09" db="EMBL/GenBank/DDBJ databases">
        <title>A novel bacterium of genus Paenibacillus, isolated from South China Sea.</title>
        <authorList>
            <person name="Huang H."/>
            <person name="Mo K."/>
            <person name="Hu Y."/>
        </authorList>
    </citation>
    <scope>NUCLEOTIDE SEQUENCE</scope>
    <source>
        <strain evidence="5">IB182363</strain>
    </source>
</reference>